<evidence type="ECO:0000256" key="1">
    <source>
        <dbReference type="SAM" id="Phobius"/>
    </source>
</evidence>
<evidence type="ECO:0000313" key="3">
    <source>
        <dbReference type="Proteomes" id="UP000663870"/>
    </source>
</evidence>
<feature type="transmembrane region" description="Helical" evidence="1">
    <location>
        <begin position="44"/>
        <end position="64"/>
    </location>
</feature>
<feature type="transmembrane region" description="Helical" evidence="1">
    <location>
        <begin position="70"/>
        <end position="95"/>
    </location>
</feature>
<accession>A0A814D190</accession>
<name>A0A814D190_9BILA</name>
<dbReference type="Proteomes" id="UP000663870">
    <property type="component" value="Unassembled WGS sequence"/>
</dbReference>
<comment type="caution">
    <text evidence="2">The sequence shown here is derived from an EMBL/GenBank/DDBJ whole genome shotgun (WGS) entry which is preliminary data.</text>
</comment>
<gene>
    <name evidence="2" type="ORF">JXQ802_LOCUS11569</name>
</gene>
<keyword evidence="3" id="KW-1185">Reference proteome</keyword>
<sequence>MEDNQLVEDYLRTRLQSEINNVRLSFISCIMSTIRWLKRYSHCYSIACSFFCFPLWILMLPIAFALDICIYSITSIIFIIAFIINILFAPCTLAYKFSSCSDAWNPMNIYRYSLRQALLWFESFLMIFQTFWLCYCGSGNIEDGAPICCTYCCCMECHNACNQATHIKINDQPCIIL</sequence>
<organism evidence="2 3">
    <name type="scientific">Rotaria sordida</name>
    <dbReference type="NCBI Taxonomy" id="392033"/>
    <lineage>
        <taxon>Eukaryota</taxon>
        <taxon>Metazoa</taxon>
        <taxon>Spiralia</taxon>
        <taxon>Gnathifera</taxon>
        <taxon>Rotifera</taxon>
        <taxon>Eurotatoria</taxon>
        <taxon>Bdelloidea</taxon>
        <taxon>Philodinida</taxon>
        <taxon>Philodinidae</taxon>
        <taxon>Rotaria</taxon>
    </lineage>
</organism>
<feature type="transmembrane region" description="Helical" evidence="1">
    <location>
        <begin position="116"/>
        <end position="133"/>
    </location>
</feature>
<keyword evidence="1" id="KW-0472">Membrane</keyword>
<keyword evidence="1" id="KW-1133">Transmembrane helix</keyword>
<dbReference type="EMBL" id="CAJNOL010000230">
    <property type="protein sequence ID" value="CAF0948829.1"/>
    <property type="molecule type" value="Genomic_DNA"/>
</dbReference>
<keyword evidence="1" id="KW-0812">Transmembrane</keyword>
<dbReference type="AlphaFoldDB" id="A0A814D190"/>
<reference evidence="2" key="1">
    <citation type="submission" date="2021-02" db="EMBL/GenBank/DDBJ databases">
        <authorList>
            <person name="Nowell W R."/>
        </authorList>
    </citation>
    <scope>NUCLEOTIDE SEQUENCE</scope>
</reference>
<protein>
    <submittedName>
        <fullName evidence="2">Uncharacterized protein</fullName>
    </submittedName>
</protein>
<evidence type="ECO:0000313" key="2">
    <source>
        <dbReference type="EMBL" id="CAF0948829.1"/>
    </source>
</evidence>
<proteinExistence type="predicted"/>